<protein>
    <recommendedName>
        <fullName evidence="1">Type I restriction enzyme R protein N-terminal domain-containing protein</fullName>
    </recommendedName>
</protein>
<dbReference type="STRING" id="1202768.SAMN05216285_2886"/>
<dbReference type="AlphaFoldDB" id="A0A1I0PS79"/>
<feature type="domain" description="Type I restriction enzyme R protein N-terminal" evidence="1">
    <location>
        <begin position="25"/>
        <end position="129"/>
    </location>
</feature>
<dbReference type="InterPro" id="IPR029464">
    <property type="entry name" value="HSDR_N"/>
</dbReference>
<dbReference type="OrthoDB" id="330911at2157"/>
<sequence>MDEADLTEYIERSQSLLEDSPQMGEENTKVKIIQPLIELLGWEVYSSEVDLEYPMQIGQGSARADYALQVEGAPVVFIEAKGSDSSLSDTDRSQLASYMRQKGVDWGLLTNGKQFEVFKRRTDSDRPEEVSLGQFDLEELDENWSVIRLLSKDLVQSGEADTIAQRIEARKQAVRILQNGKEDISERVAEVLVNEVGDTLAQEIEAESKEFVDSLIESLGTDREADVRLAEPASESNEPVEVDADEGYKITLLEDGDTFHVFTDDQQADAMADAIDFLIQEFDLIDELAPLPYVPGEKNAILNSEPRHPSGEEMRLYRELSGDYYLYVALNQISKKRYVERFAGFCGLDAEFEGEWADTD</sequence>
<keyword evidence="3" id="KW-1185">Reference proteome</keyword>
<accession>A0A1I0PS79</accession>
<evidence type="ECO:0000313" key="3">
    <source>
        <dbReference type="Proteomes" id="UP000183275"/>
    </source>
</evidence>
<name>A0A1I0PS79_9EURY</name>
<reference evidence="3" key="1">
    <citation type="submission" date="2016-10" db="EMBL/GenBank/DDBJ databases">
        <authorList>
            <person name="Varghese N."/>
        </authorList>
    </citation>
    <scope>NUCLEOTIDE SEQUENCE [LARGE SCALE GENOMIC DNA]</scope>
    <source>
        <strain evidence="3">CGMCC 1.12284</strain>
    </source>
</reference>
<dbReference type="Pfam" id="PF13588">
    <property type="entry name" value="HSDR_N_2"/>
    <property type="match status" value="1"/>
</dbReference>
<dbReference type="RefSeq" id="WP_081985485.1">
    <property type="nucleotide sequence ID" value="NZ_FOIS01000003.1"/>
</dbReference>
<evidence type="ECO:0000259" key="1">
    <source>
        <dbReference type="Pfam" id="PF13588"/>
    </source>
</evidence>
<gene>
    <name evidence="2" type="ORF">SAMN05216285_2886</name>
</gene>
<organism evidence="2 3">
    <name type="scientific">Natrinema salifodinae</name>
    <dbReference type="NCBI Taxonomy" id="1202768"/>
    <lineage>
        <taxon>Archaea</taxon>
        <taxon>Methanobacteriati</taxon>
        <taxon>Methanobacteriota</taxon>
        <taxon>Stenosarchaea group</taxon>
        <taxon>Halobacteria</taxon>
        <taxon>Halobacteriales</taxon>
        <taxon>Natrialbaceae</taxon>
        <taxon>Natrinema</taxon>
    </lineage>
</organism>
<dbReference type="EMBL" id="FOIS01000003">
    <property type="protein sequence ID" value="SEW17272.1"/>
    <property type="molecule type" value="Genomic_DNA"/>
</dbReference>
<dbReference type="Gene3D" id="3.90.1570.30">
    <property type="match status" value="1"/>
</dbReference>
<proteinExistence type="predicted"/>
<evidence type="ECO:0000313" key="2">
    <source>
        <dbReference type="EMBL" id="SEW17272.1"/>
    </source>
</evidence>
<dbReference type="Proteomes" id="UP000183275">
    <property type="component" value="Unassembled WGS sequence"/>
</dbReference>